<evidence type="ECO:0000313" key="2">
    <source>
        <dbReference type="EMBL" id="MBK1813182.1"/>
    </source>
</evidence>
<reference evidence="3" key="1">
    <citation type="submission" date="2021-01" db="EMBL/GenBank/DDBJ databases">
        <title>Genome public.</title>
        <authorList>
            <person name="Liu C."/>
            <person name="Sun Q."/>
        </authorList>
    </citation>
    <scope>NUCLEOTIDE SEQUENCE [LARGE SCALE GENOMIC DNA]</scope>
    <source>
        <strain evidence="3">YIM B02505</strain>
    </source>
</reference>
<keyword evidence="3" id="KW-1185">Reference proteome</keyword>
<dbReference type="Proteomes" id="UP000596739">
    <property type="component" value="Unassembled WGS sequence"/>
</dbReference>
<feature type="signal peptide" evidence="1">
    <location>
        <begin position="1"/>
        <end position="18"/>
    </location>
</feature>
<feature type="chain" id="PRO_5046187878" description="Lipoprotein" evidence="1">
    <location>
        <begin position="19"/>
        <end position="332"/>
    </location>
</feature>
<protein>
    <recommendedName>
        <fullName evidence="4">Lipoprotein</fullName>
    </recommendedName>
</protein>
<sequence>MKKNILYLLLSISLIATLMVSCNKNIDTNTSKQLQTEETEVSTNDVAEDISDYNKHSSTSNLGLGINLLDENNKRFSLGHINVQASKDLKLIVDTSYNVNPEPQQEIDYSITAYIDYKQVDFSVEGNPTKLKKYISKAKNDVSNKLTLILPTSSLLGSHKLTIISQNIKYVGEGFIDSICKTFDLNIGSETTYKTDDKKTTAKSITYLGGIDQRMVIINRNFIAENEKSDGIRRSSKVIKSKKGKEISLAIRVPQASNDGIFFLTLNSEQIAIANDQYLYFSDMKNPMFKKITIKTPDKPGEYYLTGYFVHAPWEKTSDLTAISESIKLIIE</sequence>
<dbReference type="EMBL" id="JAENHN010000059">
    <property type="protein sequence ID" value="MBK1813182.1"/>
    <property type="molecule type" value="Genomic_DNA"/>
</dbReference>
<organism evidence="2 3">
    <name type="scientific">Clostridium yunnanense</name>
    <dbReference type="NCBI Taxonomy" id="2800325"/>
    <lineage>
        <taxon>Bacteria</taxon>
        <taxon>Bacillati</taxon>
        <taxon>Bacillota</taxon>
        <taxon>Clostridia</taxon>
        <taxon>Eubacteriales</taxon>
        <taxon>Clostridiaceae</taxon>
        <taxon>Clostridium</taxon>
    </lineage>
</organism>
<keyword evidence="1" id="KW-0732">Signal</keyword>
<name>A0ABS1EUZ5_9CLOT</name>
<evidence type="ECO:0008006" key="4">
    <source>
        <dbReference type="Google" id="ProtNLM"/>
    </source>
</evidence>
<accession>A0ABS1EUZ5</accession>
<dbReference type="PROSITE" id="PS51257">
    <property type="entry name" value="PROKAR_LIPOPROTEIN"/>
    <property type="match status" value="1"/>
</dbReference>
<proteinExistence type="predicted"/>
<evidence type="ECO:0000313" key="3">
    <source>
        <dbReference type="Proteomes" id="UP000596739"/>
    </source>
</evidence>
<evidence type="ECO:0000256" key="1">
    <source>
        <dbReference type="SAM" id="SignalP"/>
    </source>
</evidence>
<comment type="caution">
    <text evidence="2">The sequence shown here is derived from an EMBL/GenBank/DDBJ whole genome shotgun (WGS) entry which is preliminary data.</text>
</comment>
<gene>
    <name evidence="2" type="ORF">JHL18_21400</name>
</gene>
<dbReference type="RefSeq" id="WP_200273045.1">
    <property type="nucleotide sequence ID" value="NZ_JAENHN010000059.1"/>
</dbReference>